<dbReference type="Pfam" id="PF07690">
    <property type="entry name" value="MFS_1"/>
    <property type="match status" value="1"/>
</dbReference>
<evidence type="ECO:0000313" key="2">
    <source>
        <dbReference type="EMBL" id="GES16348.1"/>
    </source>
</evidence>
<feature type="transmembrane region" description="Helical" evidence="1">
    <location>
        <begin position="20"/>
        <end position="38"/>
    </location>
</feature>
<dbReference type="SUPFAM" id="SSF103473">
    <property type="entry name" value="MFS general substrate transporter"/>
    <property type="match status" value="1"/>
</dbReference>
<dbReference type="InterPro" id="IPR011701">
    <property type="entry name" value="MFS"/>
</dbReference>
<accession>A0A5M3XE52</accession>
<sequence length="360" mass="37007">MYAVLFTDAGLSPAQISSLFAIWSVTAFALEIPSGVWADVFSRRTMLIAAPVLTGAGFALWTFFPGYAAFAIGFVLWGAGTAASSGTLQALVYEELVKLDAEDSYAKVIGRQDAIGNGGGAIATALAAPVLAAGGYLAVGVASVAACLIAAALARTLPESRTQPEDRESYAAVLRSGLGEVRASPRLRHSLILVAVIMGVTALDEYLPLLAAATGVGAAGVPWLMLMLFATATAGGWLAGQGARWTALGVATAALLLAAGAAWRTPLGFALVAAAYGIVEWATAALEADLQDDLTDRSRATVTSMSGLGAEVFAVLAFAGYALGSVWAQPWLLFTLAAVPYLLIAAAVRRGPRGPSRDRE</sequence>
<name>A0A5M3XE52_9ACTN</name>
<protein>
    <submittedName>
        <fullName evidence="2">MFS transporter</fullName>
    </submittedName>
</protein>
<dbReference type="GO" id="GO:0022857">
    <property type="term" value="F:transmembrane transporter activity"/>
    <property type="evidence" value="ECO:0007669"/>
    <property type="project" value="InterPro"/>
</dbReference>
<feature type="transmembrane region" description="Helical" evidence="1">
    <location>
        <begin position="245"/>
        <end position="263"/>
    </location>
</feature>
<keyword evidence="3" id="KW-1185">Reference proteome</keyword>
<dbReference type="Gene3D" id="1.20.1250.20">
    <property type="entry name" value="MFS general substrate transporter like domains"/>
    <property type="match status" value="1"/>
</dbReference>
<dbReference type="InterPro" id="IPR053160">
    <property type="entry name" value="MFS_DHA3_Transporter"/>
</dbReference>
<gene>
    <name evidence="2" type="ORF">Amac_099460</name>
</gene>
<comment type="caution">
    <text evidence="2">The sequence shown here is derived from an EMBL/GenBank/DDBJ whole genome shotgun (WGS) entry which is preliminary data.</text>
</comment>
<feature type="transmembrane region" description="Helical" evidence="1">
    <location>
        <begin position="300"/>
        <end position="324"/>
    </location>
</feature>
<feature type="transmembrane region" description="Helical" evidence="1">
    <location>
        <begin position="191"/>
        <end position="213"/>
    </location>
</feature>
<keyword evidence="1" id="KW-1133">Transmembrane helix</keyword>
<reference evidence="2 3" key="1">
    <citation type="submission" date="2019-10" db="EMBL/GenBank/DDBJ databases">
        <title>Whole genome shotgun sequence of Acrocarpospora macrocephala NBRC 16266.</title>
        <authorList>
            <person name="Ichikawa N."/>
            <person name="Kimura A."/>
            <person name="Kitahashi Y."/>
            <person name="Komaki H."/>
            <person name="Oguchi A."/>
        </authorList>
    </citation>
    <scope>NUCLEOTIDE SEQUENCE [LARGE SCALE GENOMIC DNA]</scope>
    <source>
        <strain evidence="2 3">NBRC 16266</strain>
    </source>
</reference>
<proteinExistence type="predicted"/>
<dbReference type="InterPro" id="IPR036259">
    <property type="entry name" value="MFS_trans_sf"/>
</dbReference>
<dbReference type="AlphaFoldDB" id="A0A5M3XE52"/>
<keyword evidence="1" id="KW-0812">Transmembrane</keyword>
<dbReference type="EMBL" id="BLAE01000098">
    <property type="protein sequence ID" value="GES16348.1"/>
    <property type="molecule type" value="Genomic_DNA"/>
</dbReference>
<dbReference type="PANTHER" id="PTHR23530:SF1">
    <property type="entry name" value="PERMEASE, MAJOR FACILITATOR SUPERFAMILY-RELATED"/>
    <property type="match status" value="1"/>
</dbReference>
<organism evidence="2 3">
    <name type="scientific">Acrocarpospora macrocephala</name>
    <dbReference type="NCBI Taxonomy" id="150177"/>
    <lineage>
        <taxon>Bacteria</taxon>
        <taxon>Bacillati</taxon>
        <taxon>Actinomycetota</taxon>
        <taxon>Actinomycetes</taxon>
        <taxon>Streptosporangiales</taxon>
        <taxon>Streptosporangiaceae</taxon>
        <taxon>Acrocarpospora</taxon>
    </lineage>
</organism>
<evidence type="ECO:0000313" key="3">
    <source>
        <dbReference type="Proteomes" id="UP000331127"/>
    </source>
</evidence>
<feature type="transmembrane region" description="Helical" evidence="1">
    <location>
        <begin position="219"/>
        <end position="238"/>
    </location>
</feature>
<feature type="transmembrane region" description="Helical" evidence="1">
    <location>
        <begin position="137"/>
        <end position="157"/>
    </location>
</feature>
<dbReference type="OrthoDB" id="350307at2"/>
<dbReference type="Proteomes" id="UP000331127">
    <property type="component" value="Unassembled WGS sequence"/>
</dbReference>
<dbReference type="PANTHER" id="PTHR23530">
    <property type="entry name" value="TRANSPORT PROTEIN-RELATED"/>
    <property type="match status" value="1"/>
</dbReference>
<evidence type="ECO:0000256" key="1">
    <source>
        <dbReference type="SAM" id="Phobius"/>
    </source>
</evidence>
<feature type="transmembrane region" description="Helical" evidence="1">
    <location>
        <begin position="330"/>
        <end position="348"/>
    </location>
</feature>
<feature type="transmembrane region" description="Helical" evidence="1">
    <location>
        <begin position="269"/>
        <end position="288"/>
    </location>
</feature>
<keyword evidence="1" id="KW-0472">Membrane</keyword>